<dbReference type="InterPro" id="IPR001412">
    <property type="entry name" value="aa-tRNA-synth_I_CS"/>
</dbReference>
<dbReference type="SUPFAM" id="SSF48163">
    <property type="entry name" value="An anticodon-binding domain of class I aminoacyl-tRNA synthetases"/>
    <property type="match status" value="1"/>
</dbReference>
<evidence type="ECO:0000259" key="10">
    <source>
        <dbReference type="Pfam" id="PF19269"/>
    </source>
</evidence>
<dbReference type="InterPro" id="IPR020751">
    <property type="entry name" value="aa-tRNA-synth_I_codon-bd_sub2"/>
</dbReference>
<comment type="subcellular location">
    <subcellularLocation>
        <location evidence="8">Cytoplasm</location>
    </subcellularLocation>
</comment>
<dbReference type="Pfam" id="PF00749">
    <property type="entry name" value="tRNA-synt_1c"/>
    <property type="match status" value="1"/>
</dbReference>
<dbReference type="PANTHER" id="PTHR43311:SF2">
    <property type="entry name" value="GLUTAMATE--TRNA LIGASE, MITOCHONDRIAL-RELATED"/>
    <property type="match status" value="1"/>
</dbReference>
<dbReference type="HAMAP" id="MF_00022">
    <property type="entry name" value="Glu_tRNA_synth_type1"/>
    <property type="match status" value="1"/>
</dbReference>
<keyword evidence="12" id="KW-1185">Reference proteome</keyword>
<evidence type="ECO:0000256" key="4">
    <source>
        <dbReference type="ARBA" id="ARBA00022741"/>
    </source>
</evidence>
<evidence type="ECO:0000256" key="1">
    <source>
        <dbReference type="ARBA" id="ARBA00007894"/>
    </source>
</evidence>
<dbReference type="Gene3D" id="1.10.10.350">
    <property type="match status" value="1"/>
</dbReference>
<dbReference type="InterPro" id="IPR008925">
    <property type="entry name" value="aa_tRNA-synth_I_cd-bd_sf"/>
</dbReference>
<keyword evidence="2 8" id="KW-0963">Cytoplasm</keyword>
<feature type="domain" description="Aminoacyl-tRNA synthetase class I anticodon-binding" evidence="10">
    <location>
        <begin position="327"/>
        <end position="463"/>
    </location>
</feature>
<keyword evidence="7 8" id="KW-0030">Aminoacyl-tRNA synthetase</keyword>
<dbReference type="Pfam" id="PF19269">
    <property type="entry name" value="Anticodon_2"/>
    <property type="match status" value="1"/>
</dbReference>
<dbReference type="Gene3D" id="3.40.50.620">
    <property type="entry name" value="HUPs"/>
    <property type="match status" value="1"/>
</dbReference>
<evidence type="ECO:0000256" key="5">
    <source>
        <dbReference type="ARBA" id="ARBA00022840"/>
    </source>
</evidence>
<feature type="binding site" evidence="8">
    <location>
        <position position="241"/>
    </location>
    <ligand>
        <name>ATP</name>
        <dbReference type="ChEBI" id="CHEBI:30616"/>
    </ligand>
</feature>
<feature type="short sequence motif" description="'KMSKS' region" evidence="8">
    <location>
        <begin position="238"/>
        <end position="242"/>
    </location>
</feature>
<comment type="caution">
    <text evidence="8">Lacks conserved residue(s) required for the propagation of feature annotation.</text>
</comment>
<organism evidence="11 12">
    <name type="scientific">Albidovulum salinarum</name>
    <dbReference type="NCBI Taxonomy" id="2984153"/>
    <lineage>
        <taxon>Bacteria</taxon>
        <taxon>Pseudomonadati</taxon>
        <taxon>Pseudomonadota</taxon>
        <taxon>Alphaproteobacteria</taxon>
        <taxon>Rhodobacterales</taxon>
        <taxon>Paracoccaceae</taxon>
        <taxon>Albidovulum</taxon>
    </lineage>
</organism>
<comment type="subunit">
    <text evidence="8">Monomer.</text>
</comment>
<feature type="short sequence motif" description="'HIGH' region" evidence="8">
    <location>
        <begin position="10"/>
        <end position="20"/>
    </location>
</feature>
<keyword evidence="6 8" id="KW-0648">Protein biosynthesis</keyword>
<dbReference type="PROSITE" id="PS00178">
    <property type="entry name" value="AA_TRNA_LIGASE_I"/>
    <property type="match status" value="1"/>
</dbReference>
<dbReference type="InterPro" id="IPR033910">
    <property type="entry name" value="GluRS_core"/>
</dbReference>
<evidence type="ECO:0000313" key="12">
    <source>
        <dbReference type="Proteomes" id="UP001209535"/>
    </source>
</evidence>
<proteinExistence type="inferred from homology"/>
<protein>
    <recommendedName>
        <fullName evidence="8">Glutamate--tRNA ligase</fullName>
        <ecNumber evidence="8">6.1.1.17</ecNumber>
    </recommendedName>
    <alternativeName>
        <fullName evidence="8">Glutamyl-tRNA synthetase</fullName>
        <shortName evidence="8">GluRS</shortName>
    </alternativeName>
</protein>
<keyword evidence="4 8" id="KW-0547">Nucleotide-binding</keyword>
<evidence type="ECO:0000313" key="11">
    <source>
        <dbReference type="EMBL" id="MCU9846662.1"/>
    </source>
</evidence>
<keyword evidence="3 8" id="KW-0436">Ligase</keyword>
<dbReference type="InterPro" id="IPR014729">
    <property type="entry name" value="Rossmann-like_a/b/a_fold"/>
</dbReference>
<evidence type="ECO:0000256" key="7">
    <source>
        <dbReference type="ARBA" id="ARBA00023146"/>
    </source>
</evidence>
<evidence type="ECO:0000256" key="2">
    <source>
        <dbReference type="ARBA" id="ARBA00022490"/>
    </source>
</evidence>
<evidence type="ECO:0000259" key="9">
    <source>
        <dbReference type="Pfam" id="PF00749"/>
    </source>
</evidence>
<name>A0ABT2WYB0_9RHOB</name>
<sequence>MSEIVTRFAPSPTGYLHIGGARTALFNWLYARGRGGRFLLRIEDTDRERSTPEATAAILKGLTWLGLDWDGEVVSQFERRDRHAEVAREMLARGAAYKCFCSQDEIEAYREAARAEGRSTLFQSPWRDADPATHPDAPYVIRLKAPREGQTVIEDAVQGTVTFGNDQLDDMVCLRSDGTPTYMLAVVVDDHDMGVTHVIRGDDHLNNAARQVQIYRAMGWAEPVWAHIPLIHGPDGKKLSKRHGAVGLEEYQAMGYPAAGMRNYLTRLGWAHGDAEFFTDAEAREWFDLKGIGRAPARLDFKKLENLSGQHIAATPDAELLPEIEAYLEAAGAPKLSQAQKDGLSRALYCVKDRAKTFPELIEKAYFVLGERPFAPDEKAAKALDTVSRGILKELTPHLQNASWERDMLEATVAGVAETHGMGLGKIAGPLRAALSGRSVSPSVFDMMLVIGREETIARLKDAAA</sequence>
<gene>
    <name evidence="8 11" type="primary">gltX</name>
    <name evidence="11" type="ORF">OEZ60_01405</name>
</gene>
<keyword evidence="5 8" id="KW-0067">ATP-binding</keyword>
<dbReference type="NCBIfam" id="TIGR00464">
    <property type="entry name" value="gltX_bact"/>
    <property type="match status" value="1"/>
</dbReference>
<accession>A0ABT2WYB0</accession>
<dbReference type="EC" id="6.1.1.17" evidence="8"/>
<dbReference type="InterPro" id="IPR045462">
    <property type="entry name" value="aa-tRNA-synth_I_cd-bd"/>
</dbReference>
<evidence type="ECO:0000256" key="3">
    <source>
        <dbReference type="ARBA" id="ARBA00022598"/>
    </source>
</evidence>
<dbReference type="RefSeq" id="WP_263332474.1">
    <property type="nucleotide sequence ID" value="NZ_JAOVQO010000001.1"/>
</dbReference>
<reference evidence="11 12" key="1">
    <citation type="submission" date="2022-10" db="EMBL/GenBank/DDBJ databases">
        <title>Defluviimonas sp. nov., isolated from ocean surface sediments.</title>
        <authorList>
            <person name="He W."/>
            <person name="Wang L."/>
            <person name="Zhang D.-F."/>
        </authorList>
    </citation>
    <scope>NUCLEOTIDE SEQUENCE [LARGE SCALE GENOMIC DNA]</scope>
    <source>
        <strain evidence="11 12">WL0024</strain>
    </source>
</reference>
<comment type="catalytic activity">
    <reaction evidence="8">
        <text>tRNA(Glu) + L-glutamate + ATP = L-glutamyl-tRNA(Glu) + AMP + diphosphate</text>
        <dbReference type="Rhea" id="RHEA:23540"/>
        <dbReference type="Rhea" id="RHEA-COMP:9663"/>
        <dbReference type="Rhea" id="RHEA-COMP:9680"/>
        <dbReference type="ChEBI" id="CHEBI:29985"/>
        <dbReference type="ChEBI" id="CHEBI:30616"/>
        <dbReference type="ChEBI" id="CHEBI:33019"/>
        <dbReference type="ChEBI" id="CHEBI:78442"/>
        <dbReference type="ChEBI" id="CHEBI:78520"/>
        <dbReference type="ChEBI" id="CHEBI:456215"/>
        <dbReference type="EC" id="6.1.1.17"/>
    </reaction>
</comment>
<dbReference type="Proteomes" id="UP001209535">
    <property type="component" value="Unassembled WGS sequence"/>
</dbReference>
<comment type="similarity">
    <text evidence="1 8">Belongs to the class-I aminoacyl-tRNA synthetase family. Glutamate--tRNA ligase type 1 subfamily.</text>
</comment>
<evidence type="ECO:0000256" key="6">
    <source>
        <dbReference type="ARBA" id="ARBA00022917"/>
    </source>
</evidence>
<evidence type="ECO:0000256" key="8">
    <source>
        <dbReference type="HAMAP-Rule" id="MF_00022"/>
    </source>
</evidence>
<comment type="caution">
    <text evidence="11">The sequence shown here is derived from an EMBL/GenBank/DDBJ whole genome shotgun (WGS) entry which is preliminary data.</text>
</comment>
<feature type="domain" description="Glutamyl/glutaminyl-tRNA synthetase class Ib catalytic" evidence="9">
    <location>
        <begin position="3"/>
        <end position="305"/>
    </location>
</feature>
<dbReference type="InterPro" id="IPR020058">
    <property type="entry name" value="Glu/Gln-tRNA-synth_Ib_cat-dom"/>
</dbReference>
<dbReference type="InterPro" id="IPR000924">
    <property type="entry name" value="Glu/Gln-tRNA-synth"/>
</dbReference>
<dbReference type="CDD" id="cd00808">
    <property type="entry name" value="GluRS_core"/>
    <property type="match status" value="1"/>
</dbReference>
<dbReference type="SUPFAM" id="SSF52374">
    <property type="entry name" value="Nucleotidylyl transferase"/>
    <property type="match status" value="1"/>
</dbReference>
<dbReference type="PANTHER" id="PTHR43311">
    <property type="entry name" value="GLUTAMATE--TRNA LIGASE"/>
    <property type="match status" value="1"/>
</dbReference>
<dbReference type="InterPro" id="IPR004527">
    <property type="entry name" value="Glu-tRNA-ligase_bac/mito"/>
</dbReference>
<dbReference type="GO" id="GO:0004818">
    <property type="term" value="F:glutamate-tRNA ligase activity"/>
    <property type="evidence" value="ECO:0007669"/>
    <property type="project" value="UniProtKB-EC"/>
</dbReference>
<comment type="function">
    <text evidence="8">Catalyzes the attachment of glutamate to tRNA(Glu) in a two-step reaction: glutamate is first activated by ATP to form Glu-AMP and then transferred to the acceptor end of tRNA(Glu).</text>
</comment>
<dbReference type="EMBL" id="JAOVQO010000001">
    <property type="protein sequence ID" value="MCU9846662.1"/>
    <property type="molecule type" value="Genomic_DNA"/>
</dbReference>
<dbReference type="PRINTS" id="PR00987">
    <property type="entry name" value="TRNASYNTHGLU"/>
</dbReference>
<dbReference type="InterPro" id="IPR049940">
    <property type="entry name" value="GluQ/Sye"/>
</dbReference>